<comment type="caution">
    <text evidence="2">The sequence shown here is derived from an EMBL/GenBank/DDBJ whole genome shotgun (WGS) entry which is preliminary data.</text>
</comment>
<keyword evidence="3" id="KW-1185">Reference proteome</keyword>
<reference evidence="2 3" key="2">
    <citation type="submission" date="2018-03" db="EMBL/GenBank/DDBJ databases">
        <title>The ancient ancestry and fast evolution of plastids.</title>
        <authorList>
            <person name="Moore K.R."/>
            <person name="Magnabosco C."/>
            <person name="Momper L."/>
            <person name="Gold D.A."/>
            <person name="Bosak T."/>
            <person name="Fournier G.P."/>
        </authorList>
    </citation>
    <scope>NUCLEOTIDE SEQUENCE [LARGE SCALE GENOMIC DNA]</scope>
    <source>
        <strain evidence="2 3">ULC007</strain>
    </source>
</reference>
<evidence type="ECO:0000313" key="3">
    <source>
        <dbReference type="Proteomes" id="UP000238634"/>
    </source>
</evidence>
<name>A0A2T1DDK3_9CYAN</name>
<reference evidence="2 3" key="1">
    <citation type="submission" date="2018-02" db="EMBL/GenBank/DDBJ databases">
        <authorList>
            <person name="Cohen D.B."/>
            <person name="Kent A.D."/>
        </authorList>
    </citation>
    <scope>NUCLEOTIDE SEQUENCE [LARGE SCALE GENOMIC DNA]</scope>
    <source>
        <strain evidence="2 3">ULC007</strain>
    </source>
</reference>
<feature type="region of interest" description="Disordered" evidence="1">
    <location>
        <begin position="230"/>
        <end position="258"/>
    </location>
</feature>
<sequence length="258" mass="29009">MTELARSIQEPEKSAIVHATDLLTHYSFDLGDRTVSQLTQHWLKDFSANWIRSAVIEALYQGRYKAVSVDQILLLWKRRSQPCYHFNYEFERLVCNKFPRDLSQKPRQVLAIASNNPQPIEAAPILTPENAEEPIPAWAALAEQIQRDELSELGSEGLVNSDQIAAIEANEFKDIELSDPLIEKVEEEVNGSIEQTAANFNISKRLTEEFEALDLSLMAAIVEVEELQPPIHQFTPPPNGSDFHSKLKAVAESGGEQS</sequence>
<dbReference type="EMBL" id="PVWG01000016">
    <property type="protein sequence ID" value="PSB18533.1"/>
    <property type="molecule type" value="Genomic_DNA"/>
</dbReference>
<proteinExistence type="predicted"/>
<dbReference type="STRING" id="1920490.GCA_001895925_00311"/>
<dbReference type="Proteomes" id="UP000238634">
    <property type="component" value="Unassembled WGS sequence"/>
</dbReference>
<accession>A0A2T1DDK3</accession>
<protein>
    <submittedName>
        <fullName evidence="2">Uncharacterized protein</fullName>
    </submittedName>
</protein>
<organism evidence="2 3">
    <name type="scientific">Phormidesmis priestleyi ULC007</name>
    <dbReference type="NCBI Taxonomy" id="1920490"/>
    <lineage>
        <taxon>Bacteria</taxon>
        <taxon>Bacillati</taxon>
        <taxon>Cyanobacteriota</taxon>
        <taxon>Cyanophyceae</taxon>
        <taxon>Leptolyngbyales</taxon>
        <taxon>Leptolyngbyaceae</taxon>
        <taxon>Phormidesmis</taxon>
    </lineage>
</organism>
<gene>
    <name evidence="2" type="ORF">C7B65_14630</name>
</gene>
<evidence type="ECO:0000256" key="1">
    <source>
        <dbReference type="SAM" id="MobiDB-lite"/>
    </source>
</evidence>
<evidence type="ECO:0000313" key="2">
    <source>
        <dbReference type="EMBL" id="PSB18533.1"/>
    </source>
</evidence>
<dbReference type="AlphaFoldDB" id="A0A2T1DDK3"/>